<dbReference type="AlphaFoldDB" id="A0A7R8A431"/>
<keyword evidence="1" id="KW-0862">Zinc</keyword>
<gene>
    <name evidence="4" type="ORF">AKAW2_81255S</name>
</gene>
<sequence length="209" mass="23444">MSAHLNASHTASRQTARPTDNNKKRIIETIPCAPNSTSFNIAPSGNSLNQAALPPHNQAHAYIDPRYLNGGRFLDLTCQYPGNAGSEYNMPNALENWDFVTAVQPGLAPRGQYYQAGTQQEAIPWNTFAVPVVMTPLNSPDNSPVEGNTPLRCGWANCTDRPTFNRWGDLSRHIKTIHVFPDSYVCEVCDHTFNRKDNLREHQLRTHRF</sequence>
<feature type="region of interest" description="Disordered" evidence="2">
    <location>
        <begin position="1"/>
        <end position="23"/>
    </location>
</feature>
<dbReference type="SMART" id="SM00355">
    <property type="entry name" value="ZnF_C2H2"/>
    <property type="match status" value="2"/>
</dbReference>
<dbReference type="RefSeq" id="XP_041549216.1">
    <property type="nucleotide sequence ID" value="XM_041682366.1"/>
</dbReference>
<dbReference type="InterPro" id="IPR036236">
    <property type="entry name" value="Znf_C2H2_sf"/>
</dbReference>
<organism evidence="4 5">
    <name type="scientific">Aspergillus kawachii</name>
    <name type="common">White koji mold</name>
    <name type="synonym">Aspergillus awamori var. kawachi</name>
    <dbReference type="NCBI Taxonomy" id="1069201"/>
    <lineage>
        <taxon>Eukaryota</taxon>
        <taxon>Fungi</taxon>
        <taxon>Dikarya</taxon>
        <taxon>Ascomycota</taxon>
        <taxon>Pezizomycotina</taxon>
        <taxon>Eurotiomycetes</taxon>
        <taxon>Eurotiomycetidae</taxon>
        <taxon>Eurotiales</taxon>
        <taxon>Aspergillaceae</taxon>
        <taxon>Aspergillus</taxon>
        <taxon>Aspergillus subgen. Circumdati</taxon>
    </lineage>
</organism>
<dbReference type="Proteomes" id="UP000661280">
    <property type="component" value="Chromosome 8"/>
</dbReference>
<dbReference type="PROSITE" id="PS00028">
    <property type="entry name" value="ZINC_FINGER_C2H2_1"/>
    <property type="match status" value="1"/>
</dbReference>
<evidence type="ECO:0000259" key="3">
    <source>
        <dbReference type="PROSITE" id="PS50157"/>
    </source>
</evidence>
<protein>
    <recommendedName>
        <fullName evidence="3">C2H2-type domain-containing protein</fullName>
    </recommendedName>
</protein>
<dbReference type="InterPro" id="IPR013087">
    <property type="entry name" value="Znf_C2H2_type"/>
</dbReference>
<dbReference type="GeneID" id="64966775"/>
<proteinExistence type="predicted"/>
<evidence type="ECO:0000256" key="1">
    <source>
        <dbReference type="PROSITE-ProRule" id="PRU00042"/>
    </source>
</evidence>
<dbReference type="PROSITE" id="PS50157">
    <property type="entry name" value="ZINC_FINGER_C2H2_2"/>
    <property type="match status" value="1"/>
</dbReference>
<reference evidence="4" key="1">
    <citation type="submission" date="2021-01" db="EMBL/GenBank/DDBJ databases">
        <authorList>
            <consortium name="Aspergillus luchuensis mut. kawachii IFO 4304 genome sequencing consortium"/>
            <person name="Kazuki M."/>
            <person name="Futagami T."/>
        </authorList>
    </citation>
    <scope>NUCLEOTIDE SEQUENCE</scope>
    <source>
        <strain evidence="4">IFO 4308</strain>
    </source>
</reference>
<dbReference type="SUPFAM" id="SSF57667">
    <property type="entry name" value="beta-beta-alpha zinc fingers"/>
    <property type="match status" value="1"/>
</dbReference>
<keyword evidence="5" id="KW-1185">Reference proteome</keyword>
<evidence type="ECO:0000256" key="2">
    <source>
        <dbReference type="SAM" id="MobiDB-lite"/>
    </source>
</evidence>
<evidence type="ECO:0000313" key="4">
    <source>
        <dbReference type="EMBL" id="BCS05454.1"/>
    </source>
</evidence>
<dbReference type="OrthoDB" id="4493025at2759"/>
<dbReference type="Gene3D" id="3.30.160.60">
    <property type="entry name" value="Classic Zinc Finger"/>
    <property type="match status" value="1"/>
</dbReference>
<dbReference type="Pfam" id="PF00096">
    <property type="entry name" value="zf-C2H2"/>
    <property type="match status" value="1"/>
</dbReference>
<reference evidence="4" key="2">
    <citation type="submission" date="2021-02" db="EMBL/GenBank/DDBJ databases">
        <title>Aspergillus luchuensis mut. kawachii IFO 4304 genome sequence.</title>
        <authorList>
            <person name="Mori K."/>
            <person name="Kadooka C."/>
            <person name="Goto M."/>
            <person name="Futagami T."/>
        </authorList>
    </citation>
    <scope>NUCLEOTIDE SEQUENCE</scope>
    <source>
        <strain evidence="4">IFO 4308</strain>
    </source>
</reference>
<dbReference type="EMBL" id="AP024432">
    <property type="protein sequence ID" value="BCS05454.1"/>
    <property type="molecule type" value="Genomic_DNA"/>
</dbReference>
<dbReference type="KEGG" id="aluc:AKAW2_81255S"/>
<feature type="compositionally biased region" description="Polar residues" evidence="2">
    <location>
        <begin position="1"/>
        <end position="19"/>
    </location>
</feature>
<accession>A0A7R8A431</accession>
<keyword evidence="1" id="KW-0479">Metal-binding</keyword>
<feature type="domain" description="C2H2-type" evidence="3">
    <location>
        <begin position="184"/>
        <end position="209"/>
    </location>
</feature>
<dbReference type="GO" id="GO:0008270">
    <property type="term" value="F:zinc ion binding"/>
    <property type="evidence" value="ECO:0007669"/>
    <property type="project" value="UniProtKB-KW"/>
</dbReference>
<evidence type="ECO:0000313" key="5">
    <source>
        <dbReference type="Proteomes" id="UP000661280"/>
    </source>
</evidence>
<name>A0A7R8A431_ASPKA</name>
<keyword evidence="1" id="KW-0863">Zinc-finger</keyword>